<evidence type="ECO:0000256" key="3">
    <source>
        <dbReference type="ARBA" id="ARBA00022617"/>
    </source>
</evidence>
<comment type="similarity">
    <text evidence="2 9">Belongs to the cytochrome P450 family.</text>
</comment>
<dbReference type="GO" id="GO:0016102">
    <property type="term" value="P:diterpenoid biosynthetic process"/>
    <property type="evidence" value="ECO:0000318"/>
    <property type="project" value="GO_Central"/>
</dbReference>
<dbReference type="HOGENOM" id="CLU_001570_4_1_1"/>
<evidence type="ECO:0000256" key="9">
    <source>
        <dbReference type="RuleBase" id="RU000461"/>
    </source>
</evidence>
<keyword evidence="7 9" id="KW-0503">Monooxygenase</keyword>
<dbReference type="InterPro" id="IPR036396">
    <property type="entry name" value="Cyt_P450_sf"/>
</dbReference>
<keyword evidence="5 9" id="KW-0560">Oxidoreductase</keyword>
<evidence type="ECO:0000256" key="6">
    <source>
        <dbReference type="ARBA" id="ARBA00023004"/>
    </source>
</evidence>
<reference evidence="11" key="1">
    <citation type="journal article" date="2012" name="Nat. Biotechnol.">
        <title>Reference genome sequence of the model plant Setaria.</title>
        <authorList>
            <person name="Bennetzen J.L."/>
            <person name="Schmutz J."/>
            <person name="Wang H."/>
            <person name="Percifield R."/>
            <person name="Hawkins J."/>
            <person name="Pontaroli A.C."/>
            <person name="Estep M."/>
            <person name="Feng L."/>
            <person name="Vaughn J.N."/>
            <person name="Grimwood J."/>
            <person name="Jenkins J."/>
            <person name="Barry K."/>
            <person name="Lindquist E."/>
            <person name="Hellsten U."/>
            <person name="Deshpande S."/>
            <person name="Wang X."/>
            <person name="Wu X."/>
            <person name="Mitros T."/>
            <person name="Triplett J."/>
            <person name="Yang X."/>
            <person name="Ye C.Y."/>
            <person name="Mauro-Herrera M."/>
            <person name="Wang L."/>
            <person name="Li P."/>
            <person name="Sharma M."/>
            <person name="Sharma R."/>
            <person name="Ronald P.C."/>
            <person name="Panaud O."/>
            <person name="Kellogg E.A."/>
            <person name="Brutnell T.P."/>
            <person name="Doust A.N."/>
            <person name="Tuskan G.A."/>
            <person name="Rokhsar D."/>
            <person name="Devos K.M."/>
        </authorList>
    </citation>
    <scope>NUCLEOTIDE SEQUENCE [LARGE SCALE GENOMIC DNA]</scope>
    <source>
        <strain evidence="11">cv. Yugu1</strain>
    </source>
</reference>
<keyword evidence="3 8" id="KW-0349">Heme</keyword>
<dbReference type="GO" id="GO:0016491">
    <property type="term" value="F:oxidoreductase activity"/>
    <property type="evidence" value="ECO:0000318"/>
    <property type="project" value="GO_Central"/>
</dbReference>
<dbReference type="FunFam" id="1.10.630.10:FF:000126">
    <property type="entry name" value="Predicted protein"/>
    <property type="match status" value="1"/>
</dbReference>
<accession>K4AA67</accession>
<dbReference type="InterPro" id="IPR002401">
    <property type="entry name" value="Cyt_P450_E_grp-I"/>
</dbReference>
<evidence type="ECO:0000256" key="4">
    <source>
        <dbReference type="ARBA" id="ARBA00022723"/>
    </source>
</evidence>
<dbReference type="PANTHER" id="PTHR47955">
    <property type="entry name" value="CYTOCHROME P450 FAMILY 71 PROTEIN"/>
    <property type="match status" value="1"/>
</dbReference>
<dbReference type="OMA" id="RFELKCH"/>
<evidence type="ECO:0000256" key="8">
    <source>
        <dbReference type="PIRSR" id="PIRSR602401-1"/>
    </source>
</evidence>
<dbReference type="PRINTS" id="PR00463">
    <property type="entry name" value="EP450I"/>
</dbReference>
<proteinExistence type="inferred from homology"/>
<comment type="cofactor">
    <cofactor evidence="1 8">
        <name>heme</name>
        <dbReference type="ChEBI" id="CHEBI:30413"/>
    </cofactor>
</comment>
<evidence type="ECO:0000313" key="11">
    <source>
        <dbReference type="Proteomes" id="UP000004995"/>
    </source>
</evidence>
<evidence type="ECO:0000256" key="5">
    <source>
        <dbReference type="ARBA" id="ARBA00023002"/>
    </source>
</evidence>
<evidence type="ECO:0000256" key="7">
    <source>
        <dbReference type="ARBA" id="ARBA00023033"/>
    </source>
</evidence>
<dbReference type="InterPro" id="IPR017972">
    <property type="entry name" value="Cyt_P450_CS"/>
</dbReference>
<dbReference type="PROSITE" id="PS00086">
    <property type="entry name" value="CYTOCHROME_P450"/>
    <property type="match status" value="1"/>
</dbReference>
<keyword evidence="4 8" id="KW-0479">Metal-binding</keyword>
<protein>
    <recommendedName>
        <fullName evidence="12">Cytochrome P450</fullName>
    </recommendedName>
</protein>
<dbReference type="EMBL" id="AGNK02005592">
    <property type="status" value="NOT_ANNOTATED_CDS"/>
    <property type="molecule type" value="Genomic_DNA"/>
</dbReference>
<dbReference type="InParanoid" id="K4AA67"/>
<dbReference type="Proteomes" id="UP000004995">
    <property type="component" value="Unassembled WGS sequence"/>
</dbReference>
<dbReference type="GO" id="GO:0004497">
    <property type="term" value="F:monooxygenase activity"/>
    <property type="evidence" value="ECO:0007669"/>
    <property type="project" value="UniProtKB-KW"/>
</dbReference>
<dbReference type="AlphaFoldDB" id="K4AA67"/>
<evidence type="ECO:0008006" key="12">
    <source>
        <dbReference type="Google" id="ProtNLM"/>
    </source>
</evidence>
<dbReference type="GO" id="GO:0005506">
    <property type="term" value="F:iron ion binding"/>
    <property type="evidence" value="ECO:0007669"/>
    <property type="project" value="InterPro"/>
</dbReference>
<feature type="binding site" description="axial binding residue" evidence="8">
    <location>
        <position position="372"/>
    </location>
    <ligand>
        <name>heme</name>
        <dbReference type="ChEBI" id="CHEBI:30413"/>
    </ligand>
    <ligandPart>
        <name>Fe</name>
        <dbReference type="ChEBI" id="CHEBI:18248"/>
    </ligandPart>
</feature>
<sequence length="435" mass="49030">MKPKLNLPPGPWTLPVIGSIHHLIANPLIYRTLRGLAQKHGPLMTLRLGEVPVLVVSSPEAAREVLKTHDTTFADRFTNATAAAISYNATDVALSPYGERWRQLRKICVLELLSAVRVQSFRRIREEEVARFMRSVAASAAAGDEMDMSAAIFGFIYDAFMRECVGSRCKYQGEYLDAFHMAVRQTSGMSVADLFPSSQIMQMLATAPRKALACRDRMQRVLERDMKEKKEAMDSGDETVHESFVGPHGKCRTAMAKVQAEVREAFKGKTTIIEDDIDRAELSYLKLVIKETLRMHGHLPFLIPRRCRKTCRVMGYDIPEGTTVLINVWAICRDPRYWDDPEEFKPERFESNMDYKGTNYEYLPFGSGRRMCPGATLGLANISLALVSLLYHFDWKLSDGVEPKDVDVREAVGIIANKRTNLVLRPVTRIAPANA</sequence>
<keyword evidence="6 8" id="KW-0408">Iron</keyword>
<dbReference type="PANTHER" id="PTHR47955:SF11">
    <property type="entry name" value="4-HYDROXYPHENYLACETALDEHYDE OXIME MONOOXYGENASE"/>
    <property type="match status" value="1"/>
</dbReference>
<evidence type="ECO:0000256" key="2">
    <source>
        <dbReference type="ARBA" id="ARBA00010617"/>
    </source>
</evidence>
<dbReference type="GO" id="GO:0016705">
    <property type="term" value="F:oxidoreductase activity, acting on paired donors, with incorporation or reduction of molecular oxygen"/>
    <property type="evidence" value="ECO:0007669"/>
    <property type="project" value="InterPro"/>
</dbReference>
<dbReference type="Gene3D" id="1.10.630.10">
    <property type="entry name" value="Cytochrome P450"/>
    <property type="match status" value="2"/>
</dbReference>
<dbReference type="SUPFAM" id="SSF48264">
    <property type="entry name" value="Cytochrome P450"/>
    <property type="match status" value="1"/>
</dbReference>
<dbReference type="EnsemblPlants" id="KQK88940">
    <property type="protein sequence ID" value="KQK88940"/>
    <property type="gene ID" value="SETIT_035773mg"/>
</dbReference>
<dbReference type="Gramene" id="KQK88940">
    <property type="protein sequence ID" value="KQK88940"/>
    <property type="gene ID" value="SETIT_035773mg"/>
</dbReference>
<reference evidence="10" key="2">
    <citation type="submission" date="2018-08" db="UniProtKB">
        <authorList>
            <consortium name="EnsemblPlants"/>
        </authorList>
    </citation>
    <scope>IDENTIFICATION</scope>
    <source>
        <strain evidence="10">Yugu1</strain>
    </source>
</reference>
<dbReference type="GO" id="GO:0020037">
    <property type="term" value="F:heme binding"/>
    <property type="evidence" value="ECO:0007669"/>
    <property type="project" value="InterPro"/>
</dbReference>
<dbReference type="InterPro" id="IPR001128">
    <property type="entry name" value="Cyt_P450"/>
</dbReference>
<dbReference type="STRING" id="4555.K4AA67"/>
<evidence type="ECO:0000313" key="10">
    <source>
        <dbReference type="EnsemblPlants" id="KQK88940"/>
    </source>
</evidence>
<dbReference type="CDD" id="cd11072">
    <property type="entry name" value="CYP71-like"/>
    <property type="match status" value="1"/>
</dbReference>
<dbReference type="eggNOG" id="KOG0156">
    <property type="taxonomic scope" value="Eukaryota"/>
</dbReference>
<name>K4AA67_SETIT</name>
<organism evidence="10 11">
    <name type="scientific">Setaria italica</name>
    <name type="common">Foxtail millet</name>
    <name type="synonym">Panicum italicum</name>
    <dbReference type="NCBI Taxonomy" id="4555"/>
    <lineage>
        <taxon>Eukaryota</taxon>
        <taxon>Viridiplantae</taxon>
        <taxon>Streptophyta</taxon>
        <taxon>Embryophyta</taxon>
        <taxon>Tracheophyta</taxon>
        <taxon>Spermatophyta</taxon>
        <taxon>Magnoliopsida</taxon>
        <taxon>Liliopsida</taxon>
        <taxon>Poales</taxon>
        <taxon>Poaceae</taxon>
        <taxon>PACMAD clade</taxon>
        <taxon>Panicoideae</taxon>
        <taxon>Panicodae</taxon>
        <taxon>Paniceae</taxon>
        <taxon>Cenchrinae</taxon>
        <taxon>Setaria</taxon>
    </lineage>
</organism>
<evidence type="ECO:0000256" key="1">
    <source>
        <dbReference type="ARBA" id="ARBA00001971"/>
    </source>
</evidence>
<keyword evidence="11" id="KW-1185">Reference proteome</keyword>
<dbReference type="Pfam" id="PF00067">
    <property type="entry name" value="p450"/>
    <property type="match status" value="2"/>
</dbReference>